<reference evidence="1" key="1">
    <citation type="submission" date="2022-06" db="EMBL/GenBank/DDBJ databases">
        <title>Alkalimarinus sp. nov., isolated from gut of a Alitta virens.</title>
        <authorList>
            <person name="Yang A.I."/>
            <person name="Shin N.-R."/>
        </authorList>
    </citation>
    <scope>NUCLEOTIDE SEQUENCE</scope>
    <source>
        <strain evidence="1">A2M4</strain>
    </source>
</reference>
<keyword evidence="1" id="KW-0547">Nucleotide-binding</keyword>
<keyword evidence="2" id="KW-1185">Reference proteome</keyword>
<organism evidence="1 2">
    <name type="scientific">Alkalimarinus alittae</name>
    <dbReference type="NCBI Taxonomy" id="2961619"/>
    <lineage>
        <taxon>Bacteria</taxon>
        <taxon>Pseudomonadati</taxon>
        <taxon>Pseudomonadota</taxon>
        <taxon>Gammaproteobacteria</taxon>
        <taxon>Alteromonadales</taxon>
        <taxon>Alteromonadaceae</taxon>
        <taxon>Alkalimarinus</taxon>
    </lineage>
</organism>
<sequence>MAKNPQLTLTLIRGLPGSGKSTLAKEIDAIHLETDQFFMWQNGAYQFNPKRLSEAHQWCQKMCSSHLEKGQSVAVSNTFIKRWEMEAYIKMAKQFNAELVTVVCNGNYKSIHDVPESTIAKMRKAWEP</sequence>
<dbReference type="Proteomes" id="UP001163739">
    <property type="component" value="Chromosome"/>
</dbReference>
<evidence type="ECO:0000313" key="2">
    <source>
        <dbReference type="Proteomes" id="UP001163739"/>
    </source>
</evidence>
<evidence type="ECO:0000313" key="1">
    <source>
        <dbReference type="EMBL" id="UZE94446.1"/>
    </source>
</evidence>
<dbReference type="Gene3D" id="3.40.50.300">
    <property type="entry name" value="P-loop containing nucleotide triphosphate hydrolases"/>
    <property type="match status" value="1"/>
</dbReference>
<gene>
    <name evidence="1" type="ORF">NKI27_10105</name>
</gene>
<dbReference type="Pfam" id="PF13671">
    <property type="entry name" value="AAA_33"/>
    <property type="match status" value="1"/>
</dbReference>
<dbReference type="EMBL" id="CP100390">
    <property type="protein sequence ID" value="UZE94446.1"/>
    <property type="molecule type" value="Genomic_DNA"/>
</dbReference>
<dbReference type="GO" id="GO:0005524">
    <property type="term" value="F:ATP binding"/>
    <property type="evidence" value="ECO:0007669"/>
    <property type="project" value="UniProtKB-KW"/>
</dbReference>
<dbReference type="PANTHER" id="PTHR13308">
    <property type="entry name" value="NEDD4-BINDING PROTEIN 2-LIKE 1"/>
    <property type="match status" value="1"/>
</dbReference>
<accession>A0ABY6MX93</accession>
<name>A0ABY6MX93_9ALTE</name>
<keyword evidence="1" id="KW-0067">ATP-binding</keyword>
<dbReference type="RefSeq" id="WP_265045940.1">
    <property type="nucleotide sequence ID" value="NZ_CP100390.1"/>
</dbReference>
<dbReference type="InterPro" id="IPR027417">
    <property type="entry name" value="P-loop_NTPase"/>
</dbReference>
<dbReference type="InterPro" id="IPR026302">
    <property type="entry name" value="NEDD4-bd_p2"/>
</dbReference>
<dbReference type="PANTHER" id="PTHR13308:SF40">
    <property type="entry name" value="NEDD4-BINDING PROTEIN 2-LIKE 1"/>
    <property type="match status" value="1"/>
</dbReference>
<proteinExistence type="predicted"/>
<dbReference type="SUPFAM" id="SSF52540">
    <property type="entry name" value="P-loop containing nucleoside triphosphate hydrolases"/>
    <property type="match status" value="1"/>
</dbReference>
<protein>
    <submittedName>
        <fullName evidence="1">ATP-binding protein</fullName>
    </submittedName>
</protein>